<dbReference type="EC" id="2.3.2.6" evidence="10 15"/>
<dbReference type="InterPro" id="IPR004616">
    <property type="entry name" value="Leu/Phe-tRNA_Trfase"/>
</dbReference>
<evidence type="ECO:0000256" key="3">
    <source>
        <dbReference type="ARBA" id="ARBA00022679"/>
    </source>
</evidence>
<dbReference type="Gene3D" id="3.40.630.70">
    <property type="entry name" value="Leucyl/phenylalanyl-tRNA-protein transferase, C-terminal domain"/>
    <property type="match status" value="1"/>
</dbReference>
<dbReference type="PANTHER" id="PTHR30098">
    <property type="entry name" value="LEUCYL/PHENYLALANYL-TRNA--PROTEIN TRANSFERASE"/>
    <property type="match status" value="1"/>
</dbReference>
<comment type="subcellular location">
    <subcellularLocation>
        <location evidence="1 15">Cytoplasm</location>
    </subcellularLocation>
</comment>
<keyword evidence="4 15" id="KW-0012">Acyltransferase</keyword>
<evidence type="ECO:0000256" key="9">
    <source>
        <dbReference type="ARBA" id="ARBA00061535"/>
    </source>
</evidence>
<evidence type="ECO:0000256" key="13">
    <source>
        <dbReference type="ARBA" id="ARBA00077165"/>
    </source>
</evidence>
<dbReference type="GO" id="GO:0008914">
    <property type="term" value="F:leucyl-tRNA--protein transferase activity"/>
    <property type="evidence" value="ECO:0007669"/>
    <property type="project" value="UniProtKB-UniRule"/>
</dbReference>
<dbReference type="PANTHER" id="PTHR30098:SF2">
    <property type="entry name" value="LEUCYL_PHENYLALANYL-TRNA--PROTEIN TRANSFERASE"/>
    <property type="match status" value="1"/>
</dbReference>
<organism evidence="16">
    <name type="scientific">uncultured Desulfovibrio sp</name>
    <dbReference type="NCBI Taxonomy" id="167968"/>
    <lineage>
        <taxon>Bacteria</taxon>
        <taxon>Pseudomonadati</taxon>
        <taxon>Thermodesulfobacteriota</taxon>
        <taxon>Desulfovibrionia</taxon>
        <taxon>Desulfovibrionales</taxon>
        <taxon>Desulfovibrionaceae</taxon>
        <taxon>Desulfovibrio</taxon>
        <taxon>environmental samples</taxon>
    </lineage>
</organism>
<evidence type="ECO:0000313" key="16">
    <source>
        <dbReference type="EMBL" id="SCM70737.1"/>
    </source>
</evidence>
<name>A0A212KZR4_9BACT</name>
<evidence type="ECO:0000256" key="5">
    <source>
        <dbReference type="ARBA" id="ARBA00050607"/>
    </source>
</evidence>
<proteinExistence type="inferred from homology"/>
<keyword evidence="3 15" id="KW-0808">Transferase</keyword>
<evidence type="ECO:0000256" key="6">
    <source>
        <dbReference type="ARBA" id="ARBA00050652"/>
    </source>
</evidence>
<evidence type="ECO:0000256" key="10">
    <source>
        <dbReference type="ARBA" id="ARBA00066767"/>
    </source>
</evidence>
<gene>
    <name evidence="15 16" type="primary">aat</name>
    <name evidence="16" type="ORF">KL86DES1_10596</name>
</gene>
<evidence type="ECO:0000256" key="1">
    <source>
        <dbReference type="ARBA" id="ARBA00004496"/>
    </source>
</evidence>
<evidence type="ECO:0000256" key="7">
    <source>
        <dbReference type="ARBA" id="ARBA00051538"/>
    </source>
</evidence>
<dbReference type="InterPro" id="IPR042221">
    <property type="entry name" value="Leu/Phe-tRNA_Trfase_N"/>
</dbReference>
<dbReference type="FunFam" id="3.30.70.3550:FF:000001">
    <property type="entry name" value="Leucyl/phenylalanyl-tRNA--protein transferase"/>
    <property type="match status" value="1"/>
</dbReference>
<evidence type="ECO:0000256" key="11">
    <source>
        <dbReference type="ARBA" id="ARBA00074372"/>
    </source>
</evidence>
<dbReference type="HAMAP" id="MF_00688">
    <property type="entry name" value="Leu_Phe_trans"/>
    <property type="match status" value="1"/>
</dbReference>
<evidence type="ECO:0000256" key="15">
    <source>
        <dbReference type="HAMAP-Rule" id="MF_00688"/>
    </source>
</evidence>
<comment type="catalytic activity">
    <reaction evidence="6 15">
        <text>N-terminal L-arginyl-[protein] + L-leucyl-tRNA(Leu) = N-terminal L-leucyl-L-arginyl-[protein] + tRNA(Leu) + H(+)</text>
        <dbReference type="Rhea" id="RHEA:50416"/>
        <dbReference type="Rhea" id="RHEA-COMP:9613"/>
        <dbReference type="Rhea" id="RHEA-COMP:9622"/>
        <dbReference type="Rhea" id="RHEA-COMP:12672"/>
        <dbReference type="Rhea" id="RHEA-COMP:12673"/>
        <dbReference type="ChEBI" id="CHEBI:15378"/>
        <dbReference type="ChEBI" id="CHEBI:64719"/>
        <dbReference type="ChEBI" id="CHEBI:78442"/>
        <dbReference type="ChEBI" id="CHEBI:78494"/>
        <dbReference type="ChEBI" id="CHEBI:133044"/>
        <dbReference type="EC" id="2.3.2.6"/>
    </reaction>
</comment>
<comment type="similarity">
    <text evidence="9 15">Belongs to the L/F-transferase family.</text>
</comment>
<evidence type="ECO:0000256" key="14">
    <source>
        <dbReference type="ARBA" id="ARBA00083640"/>
    </source>
</evidence>
<dbReference type="SUPFAM" id="SSF55729">
    <property type="entry name" value="Acyl-CoA N-acyltransferases (Nat)"/>
    <property type="match status" value="1"/>
</dbReference>
<comment type="function">
    <text evidence="8 15">Functions in the N-end rule pathway of protein degradation where it conjugates Leu, Phe and, less efficiently, Met from aminoacyl-tRNAs to the N-termini of proteins containing an N-terminal arginine or lysine.</text>
</comment>
<dbReference type="InterPro" id="IPR016181">
    <property type="entry name" value="Acyl_CoA_acyltransferase"/>
</dbReference>
<dbReference type="InterPro" id="IPR042203">
    <property type="entry name" value="Leu/Phe-tRNA_Trfase_C"/>
</dbReference>
<dbReference type="EMBL" id="FMJC01000001">
    <property type="protein sequence ID" value="SCM70737.1"/>
    <property type="molecule type" value="Genomic_DNA"/>
</dbReference>
<evidence type="ECO:0000256" key="4">
    <source>
        <dbReference type="ARBA" id="ARBA00023315"/>
    </source>
</evidence>
<reference evidence="16" key="1">
    <citation type="submission" date="2016-08" db="EMBL/GenBank/DDBJ databases">
        <authorList>
            <person name="Seilhamer J.J."/>
        </authorList>
    </citation>
    <scope>NUCLEOTIDE SEQUENCE</scope>
    <source>
        <strain evidence="16">86-1</strain>
    </source>
</reference>
<evidence type="ECO:0000256" key="2">
    <source>
        <dbReference type="ARBA" id="ARBA00022490"/>
    </source>
</evidence>
<dbReference type="GO" id="GO:0005737">
    <property type="term" value="C:cytoplasm"/>
    <property type="evidence" value="ECO:0007669"/>
    <property type="project" value="UniProtKB-SubCell"/>
</dbReference>
<dbReference type="AlphaFoldDB" id="A0A212KZR4"/>
<evidence type="ECO:0000256" key="8">
    <source>
        <dbReference type="ARBA" id="ARBA00054043"/>
    </source>
</evidence>
<comment type="catalytic activity">
    <reaction evidence="7 15">
        <text>N-terminal L-lysyl-[protein] + L-leucyl-tRNA(Leu) = N-terminal L-leucyl-L-lysyl-[protein] + tRNA(Leu) + H(+)</text>
        <dbReference type="Rhea" id="RHEA:12340"/>
        <dbReference type="Rhea" id="RHEA-COMP:9613"/>
        <dbReference type="Rhea" id="RHEA-COMP:9622"/>
        <dbReference type="Rhea" id="RHEA-COMP:12670"/>
        <dbReference type="Rhea" id="RHEA-COMP:12671"/>
        <dbReference type="ChEBI" id="CHEBI:15378"/>
        <dbReference type="ChEBI" id="CHEBI:65249"/>
        <dbReference type="ChEBI" id="CHEBI:78442"/>
        <dbReference type="ChEBI" id="CHEBI:78494"/>
        <dbReference type="ChEBI" id="CHEBI:133043"/>
        <dbReference type="EC" id="2.3.2.6"/>
    </reaction>
</comment>
<sequence>MITGRQAVETIFAALAAQFPPLEAAREDGLLCFGGDLRPERLLAAYSRGIFPWYEAGQPILWWSPNPRCVLPLEDFRLPARSARALRQKPFELTLDAAFGRVIRACAQARTPHGGTWLTPAMIEAYDRLHAMGFAHSVEAWRDGELAGGLYGVGFGRVFFGESMFHVISEASRAALAGLVGLLRLRGVTLLDCQQETPHIMKMGGVLLPREIFMQRLREALAPPADAEPGVGLPATDHVICGDTLHKVPDEQVWQPWRERYDYSLSSGAWASRS</sequence>
<dbReference type="Pfam" id="PF03588">
    <property type="entry name" value="Leu_Phe_trans"/>
    <property type="match status" value="1"/>
</dbReference>
<dbReference type="NCBIfam" id="TIGR00667">
    <property type="entry name" value="aat"/>
    <property type="match status" value="1"/>
</dbReference>
<keyword evidence="2 15" id="KW-0963">Cytoplasm</keyword>
<dbReference type="Gene3D" id="3.30.70.3550">
    <property type="entry name" value="Leucyl/phenylalanyl-tRNA-protein transferase, N-terminal domain"/>
    <property type="match status" value="1"/>
</dbReference>
<dbReference type="GO" id="GO:0030163">
    <property type="term" value="P:protein catabolic process"/>
    <property type="evidence" value="ECO:0007669"/>
    <property type="project" value="UniProtKB-UniRule"/>
</dbReference>
<comment type="catalytic activity">
    <reaction evidence="5 15">
        <text>L-phenylalanyl-tRNA(Phe) + an N-terminal L-alpha-aminoacyl-[protein] = an N-terminal L-phenylalanyl-L-alpha-aminoacyl-[protein] + tRNA(Phe)</text>
        <dbReference type="Rhea" id="RHEA:43632"/>
        <dbReference type="Rhea" id="RHEA-COMP:9668"/>
        <dbReference type="Rhea" id="RHEA-COMP:9699"/>
        <dbReference type="Rhea" id="RHEA-COMP:10636"/>
        <dbReference type="Rhea" id="RHEA-COMP:10637"/>
        <dbReference type="ChEBI" id="CHEBI:78442"/>
        <dbReference type="ChEBI" id="CHEBI:78531"/>
        <dbReference type="ChEBI" id="CHEBI:78597"/>
        <dbReference type="ChEBI" id="CHEBI:83561"/>
        <dbReference type="EC" id="2.3.2.6"/>
    </reaction>
</comment>
<evidence type="ECO:0000256" key="12">
    <source>
        <dbReference type="ARBA" id="ARBA00077136"/>
    </source>
</evidence>
<protein>
    <recommendedName>
        <fullName evidence="11 15">Leucyl/phenylalanyl-tRNA--protein transferase</fullName>
        <ecNumber evidence="10 15">2.3.2.6</ecNumber>
    </recommendedName>
    <alternativeName>
        <fullName evidence="12 15">L/F-transferase</fullName>
    </alternativeName>
    <alternativeName>
        <fullName evidence="13 15">Leucyltransferase</fullName>
    </alternativeName>
    <alternativeName>
        <fullName evidence="14 15">Phenyalanyltransferase</fullName>
    </alternativeName>
</protein>
<accession>A0A212KZR4</accession>